<gene>
    <name evidence="1" type="ORF">FPS98_02040</name>
</gene>
<evidence type="ECO:0000313" key="2">
    <source>
        <dbReference type="Proteomes" id="UP000317713"/>
    </source>
</evidence>
<dbReference type="AlphaFoldDB" id="A0A517I1T1"/>
<organism evidence="1 2">
    <name type="scientific">Brevibacillus brevis</name>
    <name type="common">Bacillus brevis</name>
    <dbReference type="NCBI Taxonomy" id="1393"/>
    <lineage>
        <taxon>Bacteria</taxon>
        <taxon>Bacillati</taxon>
        <taxon>Bacillota</taxon>
        <taxon>Bacilli</taxon>
        <taxon>Bacillales</taxon>
        <taxon>Paenibacillaceae</taxon>
        <taxon>Brevibacillus</taxon>
    </lineage>
</organism>
<proteinExistence type="predicted"/>
<dbReference type="Proteomes" id="UP000317713">
    <property type="component" value="Chromosome"/>
</dbReference>
<reference evidence="1 2" key="1">
    <citation type="submission" date="2019-07" db="EMBL/GenBank/DDBJ databases">
        <title>Characterization of Brevibacillus brevis HK544, as a potential biocontrol agent.</title>
        <authorList>
            <person name="Kim H."/>
        </authorList>
    </citation>
    <scope>NUCLEOTIDE SEQUENCE [LARGE SCALE GENOMIC DNA]</scope>
    <source>
        <strain evidence="1 2">HK544</strain>
    </source>
</reference>
<protein>
    <submittedName>
        <fullName evidence="1">Uncharacterized protein</fullName>
    </submittedName>
</protein>
<sequence length="107" mass="12460">MQKVKQAFKRPPLKNILNGLLWTRFRFLHGVGQSIPQREALEAERFLLFPPTTTARTTGSKKGFPAMTSVQQCWPSFTYDDHVKQTTARKEGVPWQPFRKRSWPRST</sequence>
<evidence type="ECO:0000313" key="1">
    <source>
        <dbReference type="EMBL" id="QDS32858.1"/>
    </source>
</evidence>
<name>A0A517I1T1_BREBE</name>
<dbReference type="EMBL" id="CP042161">
    <property type="protein sequence ID" value="QDS32858.1"/>
    <property type="molecule type" value="Genomic_DNA"/>
</dbReference>
<accession>A0A517I1T1</accession>